<dbReference type="EMBL" id="WIXE01014942">
    <property type="protein sequence ID" value="KAK5973871.1"/>
    <property type="molecule type" value="Genomic_DNA"/>
</dbReference>
<name>A0AAN8F674_TRICO</name>
<feature type="non-terminal residue" evidence="1">
    <location>
        <position position="43"/>
    </location>
</feature>
<protein>
    <submittedName>
        <fullName evidence="1">Uncharacterized protein</fullName>
    </submittedName>
</protein>
<gene>
    <name evidence="1" type="ORF">GCK32_010949</name>
</gene>
<sequence>MRNQPSTIQQGYVRQDVAEDEIKWSHYLRQEQFPERFAHNSTQ</sequence>
<dbReference type="AlphaFoldDB" id="A0AAN8F674"/>
<keyword evidence="2" id="KW-1185">Reference proteome</keyword>
<organism evidence="1 2">
    <name type="scientific">Trichostrongylus colubriformis</name>
    <name type="common">Black scour worm</name>
    <dbReference type="NCBI Taxonomy" id="6319"/>
    <lineage>
        <taxon>Eukaryota</taxon>
        <taxon>Metazoa</taxon>
        <taxon>Ecdysozoa</taxon>
        <taxon>Nematoda</taxon>
        <taxon>Chromadorea</taxon>
        <taxon>Rhabditida</taxon>
        <taxon>Rhabditina</taxon>
        <taxon>Rhabditomorpha</taxon>
        <taxon>Strongyloidea</taxon>
        <taxon>Trichostrongylidae</taxon>
        <taxon>Trichostrongylus</taxon>
    </lineage>
</organism>
<reference evidence="1 2" key="1">
    <citation type="submission" date="2019-10" db="EMBL/GenBank/DDBJ databases">
        <title>Assembly and Annotation for the nematode Trichostrongylus colubriformis.</title>
        <authorList>
            <person name="Martin J."/>
        </authorList>
    </citation>
    <scope>NUCLEOTIDE SEQUENCE [LARGE SCALE GENOMIC DNA]</scope>
    <source>
        <strain evidence="1">G859</strain>
        <tissue evidence="1">Whole worm</tissue>
    </source>
</reference>
<evidence type="ECO:0000313" key="2">
    <source>
        <dbReference type="Proteomes" id="UP001331761"/>
    </source>
</evidence>
<comment type="caution">
    <text evidence="1">The sequence shown here is derived from an EMBL/GenBank/DDBJ whole genome shotgun (WGS) entry which is preliminary data.</text>
</comment>
<evidence type="ECO:0000313" key="1">
    <source>
        <dbReference type="EMBL" id="KAK5973871.1"/>
    </source>
</evidence>
<accession>A0AAN8F674</accession>
<proteinExistence type="predicted"/>
<dbReference type="Proteomes" id="UP001331761">
    <property type="component" value="Unassembled WGS sequence"/>
</dbReference>